<accession>A0AAN6ET43</accession>
<dbReference type="AlphaFoldDB" id="A0AAN6ET43"/>
<protein>
    <submittedName>
        <fullName evidence="1">Uncharacterized protein</fullName>
    </submittedName>
</protein>
<comment type="caution">
    <text evidence="1">The sequence shown here is derived from an EMBL/GenBank/DDBJ whole genome shotgun (WGS) entry which is preliminary data.</text>
</comment>
<evidence type="ECO:0000313" key="2">
    <source>
        <dbReference type="Proteomes" id="UP001161757"/>
    </source>
</evidence>
<reference evidence="1" key="1">
    <citation type="submission" date="2023-01" db="EMBL/GenBank/DDBJ databases">
        <title>Exophiala dermititidis isolated from Cystic Fibrosis Patient.</title>
        <authorList>
            <person name="Kurbessoian T."/>
            <person name="Crocker A."/>
            <person name="Murante D."/>
            <person name="Hogan D.A."/>
            <person name="Stajich J.E."/>
        </authorList>
    </citation>
    <scope>NUCLEOTIDE SEQUENCE</scope>
    <source>
        <strain evidence="1">Ex8</strain>
    </source>
</reference>
<evidence type="ECO:0000313" key="1">
    <source>
        <dbReference type="EMBL" id="KAJ8990679.1"/>
    </source>
</evidence>
<dbReference type="EMBL" id="JAJGCB010000010">
    <property type="protein sequence ID" value="KAJ8990679.1"/>
    <property type="molecule type" value="Genomic_DNA"/>
</dbReference>
<name>A0AAN6ET43_EXODE</name>
<dbReference type="Proteomes" id="UP001161757">
    <property type="component" value="Unassembled WGS sequence"/>
</dbReference>
<sequence>MYHACALHQLPSVSDGLKNAFNTFNTFKPPLFEEFRAGVVRYGQRVSVPWTAARRHICAQPFWQVHVFIPFLSLAYKPVSHSATRFEPYSPLPHGCLSTSRLPARWPPQDQSPLLPLLAVPINY</sequence>
<organism evidence="1 2">
    <name type="scientific">Exophiala dermatitidis</name>
    <name type="common">Black yeast-like fungus</name>
    <name type="synonym">Wangiella dermatitidis</name>
    <dbReference type="NCBI Taxonomy" id="5970"/>
    <lineage>
        <taxon>Eukaryota</taxon>
        <taxon>Fungi</taxon>
        <taxon>Dikarya</taxon>
        <taxon>Ascomycota</taxon>
        <taxon>Pezizomycotina</taxon>
        <taxon>Eurotiomycetes</taxon>
        <taxon>Chaetothyriomycetidae</taxon>
        <taxon>Chaetothyriales</taxon>
        <taxon>Herpotrichiellaceae</taxon>
        <taxon>Exophiala</taxon>
    </lineage>
</organism>
<gene>
    <name evidence="1" type="ORF">HRR80_005456</name>
</gene>
<proteinExistence type="predicted"/>